<protein>
    <submittedName>
        <fullName evidence="2">Phage head morphogenesis protein</fullName>
    </submittedName>
</protein>
<gene>
    <name evidence="2" type="ORF">IC620_15530</name>
</gene>
<accession>A0A926RYR5</accession>
<organism evidence="2 3">
    <name type="scientific">Polycladospora coralii</name>
    <dbReference type="NCBI Taxonomy" id="2771432"/>
    <lineage>
        <taxon>Bacteria</taxon>
        <taxon>Bacillati</taxon>
        <taxon>Bacillota</taxon>
        <taxon>Bacilli</taxon>
        <taxon>Bacillales</taxon>
        <taxon>Thermoactinomycetaceae</taxon>
        <taxon>Polycladospora</taxon>
    </lineage>
</organism>
<proteinExistence type="predicted"/>
<evidence type="ECO:0000313" key="2">
    <source>
        <dbReference type="EMBL" id="MBD1373756.1"/>
    </source>
</evidence>
<dbReference type="InterPro" id="IPR006528">
    <property type="entry name" value="Phage_head_morphogenesis_dom"/>
</dbReference>
<reference evidence="2" key="1">
    <citation type="submission" date="2020-09" db="EMBL/GenBank/DDBJ databases">
        <title>A novel bacterium of genus Hazenella, isolated from South China Sea.</title>
        <authorList>
            <person name="Huang H."/>
            <person name="Mo K."/>
            <person name="Hu Y."/>
        </authorList>
    </citation>
    <scope>NUCLEOTIDE SEQUENCE</scope>
    <source>
        <strain evidence="2">IB182357</strain>
    </source>
</reference>
<feature type="domain" description="Phage head morphogenesis" evidence="1">
    <location>
        <begin position="140"/>
        <end position="261"/>
    </location>
</feature>
<keyword evidence="3" id="KW-1185">Reference proteome</keyword>
<dbReference type="Pfam" id="PF04233">
    <property type="entry name" value="Phage_Mu_F"/>
    <property type="match status" value="1"/>
</dbReference>
<evidence type="ECO:0000313" key="3">
    <source>
        <dbReference type="Proteomes" id="UP000661691"/>
    </source>
</evidence>
<dbReference type="AlphaFoldDB" id="A0A926RYR5"/>
<evidence type="ECO:0000259" key="1">
    <source>
        <dbReference type="Pfam" id="PF04233"/>
    </source>
</evidence>
<dbReference type="EMBL" id="JACXAH010000037">
    <property type="protein sequence ID" value="MBD1373756.1"/>
    <property type="molecule type" value="Genomic_DNA"/>
</dbReference>
<sequence length="279" mass="32134">MLEEVTSFLCSCGTLPAMKGVDDDLDDAEQALYRKLNRLFVGVENRLISRFISMGYIPTDAERRTLFVTEYLSFLYDDASETIVADAMSQYHIGRLIAFEALADQGLNLSFTEFDPWTRDLLREKVYTFSQDTARRIIGDVANNLAQSYEQGLGIDDAAQQLRQEIRSLRKHRLQLIARTEINSAQNEGVQQTLNDLNVNYKQWITARDRRVRGREPQDKSNHIKMHGEIVKVDEAFSNGLRTPGDRSGPIAEWINCRCRIRPYFPRRGEMITSTPYRK</sequence>
<comment type="caution">
    <text evidence="2">The sequence shown here is derived from an EMBL/GenBank/DDBJ whole genome shotgun (WGS) entry which is preliminary data.</text>
</comment>
<name>A0A926RYR5_9BACL</name>
<dbReference type="Proteomes" id="UP000661691">
    <property type="component" value="Unassembled WGS sequence"/>
</dbReference>